<name>A0A646QWA4_9CAUD</name>
<gene>
    <name evidence="1" type="ORF">CRP5_gp15</name>
</gene>
<evidence type="ECO:0000313" key="2">
    <source>
        <dbReference type="Proteomes" id="UP000425344"/>
    </source>
</evidence>
<evidence type="ECO:0000313" key="1">
    <source>
        <dbReference type="EMBL" id="QBQ72681.1"/>
    </source>
</evidence>
<protein>
    <submittedName>
        <fullName evidence="1">Uncharacterized protein</fullName>
    </submittedName>
</protein>
<dbReference type="Proteomes" id="UP000425344">
    <property type="component" value="Segment"/>
</dbReference>
<accession>A0A646QWA4</accession>
<dbReference type="EMBL" id="MK613347">
    <property type="protein sequence ID" value="QBQ72681.1"/>
    <property type="molecule type" value="Genomic_DNA"/>
</dbReference>
<reference evidence="1 2" key="1">
    <citation type="journal article" date="2019" name="mSystems">
        <title>Diverse, abundant and novel viruses infecting the marine abundant Roseobacter RCA lineage.</title>
        <authorList>
            <person name="Zhang Z.F."/>
            <person name="Chen F."/>
            <person name="Chu X."/>
            <person name="Zhang H."/>
            <person name="Luo H.W."/>
            <person name="Zhai Z.Q."/>
            <person name="Yang M.Y."/>
            <person name="Zhao Y.L."/>
        </authorList>
    </citation>
    <scope>NUCLEOTIDE SEQUENCE [LARGE SCALE GENOMIC DNA]</scope>
</reference>
<organism evidence="1 2">
    <name type="scientific">Roseobacter phage CRP-5</name>
    <dbReference type="NCBI Taxonomy" id="2559284"/>
    <lineage>
        <taxon>Viruses</taxon>
        <taxon>Duplodnaviria</taxon>
        <taxon>Heunggongvirae</taxon>
        <taxon>Uroviricota</taxon>
        <taxon>Caudoviricetes</taxon>
        <taxon>Zobellviridae</taxon>
        <taxon>Cobavirinae</taxon>
        <taxon>Veravirus</taxon>
    </lineage>
</organism>
<sequence length="57" mass="6618">MIFLLIWFQVIEEQGVRYHHLSTHTNLTLCKSELQIASVMVNDRTETIECVGVKIND</sequence>
<proteinExistence type="predicted"/>